<dbReference type="EMBL" id="QDDL01000005">
    <property type="protein sequence ID" value="PVZ68277.1"/>
    <property type="molecule type" value="Genomic_DNA"/>
</dbReference>
<dbReference type="Gene3D" id="2.60.40.3470">
    <property type="match status" value="1"/>
</dbReference>
<dbReference type="RefSeq" id="WP_116687605.1">
    <property type="nucleotide sequence ID" value="NZ_CAWNYD010000005.1"/>
</dbReference>
<dbReference type="Gene3D" id="3.30.1370.130">
    <property type="match status" value="1"/>
</dbReference>
<dbReference type="PANTHER" id="PTHR30604:SF1">
    <property type="entry name" value="DNA UTILIZATION PROTEIN HOFQ"/>
    <property type="match status" value="1"/>
</dbReference>
<dbReference type="Pfam" id="PF11741">
    <property type="entry name" value="AMIN"/>
    <property type="match status" value="2"/>
</dbReference>
<dbReference type="Proteomes" id="UP000244906">
    <property type="component" value="Unassembled WGS sequence"/>
</dbReference>
<keyword evidence="6" id="KW-0472">Membrane</keyword>
<protein>
    <submittedName>
        <fullName evidence="11">Type IV pilus secretin PilQ</fullName>
    </submittedName>
</protein>
<dbReference type="InterPro" id="IPR051808">
    <property type="entry name" value="Type_IV_pilus_biogenesis"/>
</dbReference>
<dbReference type="NCBIfam" id="TIGR02515">
    <property type="entry name" value="IV_pilus_PilQ"/>
    <property type="match status" value="1"/>
</dbReference>
<evidence type="ECO:0000256" key="2">
    <source>
        <dbReference type="ARBA" id="ARBA00006304"/>
    </source>
</evidence>
<dbReference type="InterPro" id="IPR001775">
    <property type="entry name" value="GspD/PilQ"/>
</dbReference>
<dbReference type="InterPro" id="IPR004846">
    <property type="entry name" value="T2SS/T3SS_dom"/>
</dbReference>
<organism evidence="11 12">
    <name type="scientific">Pelagibaculum spongiae</name>
    <dbReference type="NCBI Taxonomy" id="2080658"/>
    <lineage>
        <taxon>Bacteria</taxon>
        <taxon>Pseudomonadati</taxon>
        <taxon>Pseudomonadota</taxon>
        <taxon>Gammaproteobacteria</taxon>
        <taxon>Oceanospirillales</taxon>
        <taxon>Pelagibaculum</taxon>
    </lineage>
</organism>
<keyword evidence="3 8" id="KW-0813">Transport</keyword>
<dbReference type="InterPro" id="IPR038591">
    <property type="entry name" value="NolW-like_sf"/>
</dbReference>
<keyword evidence="4 9" id="KW-0732">Signal</keyword>
<keyword evidence="5" id="KW-0653">Protein transport</keyword>
<dbReference type="PRINTS" id="PR00811">
    <property type="entry name" value="BCTERIALGSPD"/>
</dbReference>
<evidence type="ECO:0000256" key="6">
    <source>
        <dbReference type="ARBA" id="ARBA00023136"/>
    </source>
</evidence>
<feature type="chain" id="PRO_5015960385" evidence="9">
    <location>
        <begin position="35"/>
        <end position="695"/>
    </location>
</feature>
<feature type="signal peptide" evidence="9">
    <location>
        <begin position="1"/>
        <end position="34"/>
    </location>
</feature>
<keyword evidence="7" id="KW-0998">Cell outer membrane</keyword>
<evidence type="ECO:0000256" key="8">
    <source>
        <dbReference type="RuleBase" id="RU004004"/>
    </source>
</evidence>
<dbReference type="InterPro" id="IPR005644">
    <property type="entry name" value="NolW-like"/>
</dbReference>
<evidence type="ECO:0000256" key="4">
    <source>
        <dbReference type="ARBA" id="ARBA00022729"/>
    </source>
</evidence>
<gene>
    <name evidence="11" type="ORF">DC094_13375</name>
</gene>
<dbReference type="PANTHER" id="PTHR30604">
    <property type="entry name" value="PROTEIN TRANSPORT PROTEIN HOFQ"/>
    <property type="match status" value="1"/>
</dbReference>
<dbReference type="GO" id="GO:0009279">
    <property type="term" value="C:cell outer membrane"/>
    <property type="evidence" value="ECO:0007669"/>
    <property type="project" value="UniProtKB-SubCell"/>
</dbReference>
<dbReference type="Pfam" id="PF00263">
    <property type="entry name" value="Secretin"/>
    <property type="match status" value="1"/>
</dbReference>
<evidence type="ECO:0000313" key="12">
    <source>
        <dbReference type="Proteomes" id="UP000244906"/>
    </source>
</evidence>
<dbReference type="InterPro" id="IPR013355">
    <property type="entry name" value="Pilus_4_PilQ"/>
</dbReference>
<keyword evidence="12" id="KW-1185">Reference proteome</keyword>
<evidence type="ECO:0000256" key="3">
    <source>
        <dbReference type="ARBA" id="ARBA00022448"/>
    </source>
</evidence>
<dbReference type="PROSITE" id="PS00875">
    <property type="entry name" value="T2SP_D"/>
    <property type="match status" value="1"/>
</dbReference>
<evidence type="ECO:0000256" key="7">
    <source>
        <dbReference type="ARBA" id="ARBA00023237"/>
    </source>
</evidence>
<feature type="domain" description="Secretin/TonB short N-terminal" evidence="10">
    <location>
        <begin position="308"/>
        <end position="356"/>
    </location>
</feature>
<dbReference type="InterPro" id="IPR021731">
    <property type="entry name" value="AMIN_dom"/>
</dbReference>
<dbReference type="AlphaFoldDB" id="A0A2V1GUE7"/>
<sequence>MGNTLSLARANLKRTLAVALVAMLQLFFIQGALAQENPVLESVDFSVLPGDRVQVDLQFNQQVALPQKFSTNSPARIALDFEGVSNALERRSLPIGIGLAKSMTVVEAQGRTRVVFNLVSLVPDEVTSEGRVIRVLLGADGAAAPVIESTSAVASSSPASASRAIDSIDFKRGDEGEGQVVIRFNDPRTPVDLRQEGSRILVDLVDSAIPADLIRRLDVTDFATPVRFIDASQKGGNARISIETSNDFEHLAYQTDNVFTVEFKPLTAEEKEQLEESRFQFTGERLSLNFQSIEVRAVLQLIADFTGLNMVTSDSVQGTLTLRLQNVPWDQALDIILRTKGLSKRQTGNVILVAPSEEIAANEKLQLEATKQVEELAPLRLEFIPINYAKAAELSSLLSTGGQGLLSERGKVSIDERTNTLMVQETAARLDEIRNLIAQLDVPVRQVLIEARIVIADNRFREELGVRFGLSDRNSDGALSGNIDGNDTLRAGNTPSVNDRLLVDLPTVSSAAGSVAFQLSRVTDGTLLDLELSALQNESLIEIVASPRLITSNQSEAFIESGEEIPYQNATSSGATSVEFKKAVLSLKVTPQITPDNRVIMDLSISLDSRGEDTTEGPAINTQEINTQVLIENGETVVLGGIFNQTKTDTINKVPVLGDLPFVGWLFRRTINVDDKRELLIFVTPKIIKDTLSVQ</sequence>
<comment type="caution">
    <text evidence="11">The sequence shown here is derived from an EMBL/GenBank/DDBJ whole genome shotgun (WGS) entry which is preliminary data.</text>
</comment>
<dbReference type="Pfam" id="PF03958">
    <property type="entry name" value="Secretin_N"/>
    <property type="match status" value="1"/>
</dbReference>
<evidence type="ECO:0000256" key="1">
    <source>
        <dbReference type="ARBA" id="ARBA00004442"/>
    </source>
</evidence>
<dbReference type="Pfam" id="PF07660">
    <property type="entry name" value="STN"/>
    <property type="match status" value="1"/>
</dbReference>
<evidence type="ECO:0000256" key="9">
    <source>
        <dbReference type="SAM" id="SignalP"/>
    </source>
</evidence>
<comment type="similarity">
    <text evidence="2">Belongs to the bacterial secretin family. PilQ subfamily.</text>
</comment>
<dbReference type="Gene3D" id="3.30.1370.120">
    <property type="match status" value="1"/>
</dbReference>
<dbReference type="InterPro" id="IPR004845">
    <property type="entry name" value="T2SS_GspD_CS"/>
</dbReference>
<evidence type="ECO:0000256" key="5">
    <source>
        <dbReference type="ARBA" id="ARBA00022927"/>
    </source>
</evidence>
<evidence type="ECO:0000313" key="11">
    <source>
        <dbReference type="EMBL" id="PVZ68277.1"/>
    </source>
</evidence>
<name>A0A2V1GUE7_9GAMM</name>
<reference evidence="11 12" key="1">
    <citation type="submission" date="2018-04" db="EMBL/GenBank/DDBJ databases">
        <title>Thalassorhabdus spongiae gen. nov., sp. nov., isolated from a marine sponge in South-West Iceland.</title>
        <authorList>
            <person name="Knobloch S."/>
            <person name="Daussin A."/>
            <person name="Johannsson R."/>
            <person name="Marteinsson V.T."/>
        </authorList>
    </citation>
    <scope>NUCLEOTIDE SEQUENCE [LARGE SCALE GENOMIC DNA]</scope>
    <source>
        <strain evidence="11 12">Hp12</strain>
    </source>
</reference>
<evidence type="ECO:0000259" key="10">
    <source>
        <dbReference type="SMART" id="SM00965"/>
    </source>
</evidence>
<dbReference type="OrthoDB" id="9779724at2"/>
<dbReference type="InterPro" id="IPR011662">
    <property type="entry name" value="Secretin/TonB_short_N"/>
</dbReference>
<accession>A0A2V1GUE7</accession>
<dbReference type="GO" id="GO:0009306">
    <property type="term" value="P:protein secretion"/>
    <property type="evidence" value="ECO:0007669"/>
    <property type="project" value="InterPro"/>
</dbReference>
<dbReference type="SMART" id="SM00965">
    <property type="entry name" value="STN"/>
    <property type="match status" value="1"/>
</dbReference>
<comment type="subcellular location">
    <subcellularLocation>
        <location evidence="1 8">Cell outer membrane</location>
    </subcellularLocation>
</comment>
<proteinExistence type="inferred from homology"/>